<dbReference type="Pfam" id="PF00005">
    <property type="entry name" value="ABC_tran"/>
    <property type="match status" value="1"/>
</dbReference>
<dbReference type="InterPro" id="IPR013611">
    <property type="entry name" value="Transp-assoc_OB_typ2"/>
</dbReference>
<evidence type="ECO:0000256" key="4">
    <source>
        <dbReference type="ARBA" id="ARBA00022741"/>
    </source>
</evidence>
<dbReference type="InterPro" id="IPR003439">
    <property type="entry name" value="ABC_transporter-like_ATP-bd"/>
</dbReference>
<evidence type="ECO:0000256" key="7">
    <source>
        <dbReference type="ARBA" id="ARBA00023065"/>
    </source>
</evidence>
<evidence type="ECO:0000256" key="6">
    <source>
        <dbReference type="ARBA" id="ARBA00023004"/>
    </source>
</evidence>
<dbReference type="EC" id="7.6.2.9" evidence="9"/>
<dbReference type="InterPro" id="IPR017871">
    <property type="entry name" value="ABC_transporter-like_CS"/>
</dbReference>
<name>A0A849H5C0_9MICO</name>
<evidence type="ECO:0000256" key="3">
    <source>
        <dbReference type="ARBA" id="ARBA00022496"/>
    </source>
</evidence>
<dbReference type="PANTHER" id="PTHR42781:SF4">
    <property type="entry name" value="SPERMIDINE_PUTRESCINE IMPORT ATP-BINDING PROTEIN POTA"/>
    <property type="match status" value="1"/>
</dbReference>
<evidence type="ECO:0000259" key="10">
    <source>
        <dbReference type="PROSITE" id="PS50893"/>
    </source>
</evidence>
<comment type="caution">
    <text evidence="11">The sequence shown here is derived from an EMBL/GenBank/DDBJ whole genome shotgun (WGS) entry which is preliminary data.</text>
</comment>
<feature type="domain" description="ABC transporter" evidence="10">
    <location>
        <begin position="4"/>
        <end position="236"/>
    </location>
</feature>
<dbReference type="GO" id="GO:0016887">
    <property type="term" value="F:ATP hydrolysis activity"/>
    <property type="evidence" value="ECO:0007669"/>
    <property type="project" value="InterPro"/>
</dbReference>
<dbReference type="InterPro" id="IPR050093">
    <property type="entry name" value="ABC_SmlMolc_Importer"/>
</dbReference>
<dbReference type="SUPFAM" id="SSF52540">
    <property type="entry name" value="P-loop containing nucleoside triphosphate hydrolases"/>
    <property type="match status" value="1"/>
</dbReference>
<keyword evidence="12" id="KW-1185">Reference proteome</keyword>
<dbReference type="PROSITE" id="PS50893">
    <property type="entry name" value="ABC_TRANSPORTER_2"/>
    <property type="match status" value="1"/>
</dbReference>
<dbReference type="SUPFAM" id="SSF50331">
    <property type="entry name" value="MOP-like"/>
    <property type="match status" value="1"/>
</dbReference>
<evidence type="ECO:0000313" key="12">
    <source>
        <dbReference type="Proteomes" id="UP000588586"/>
    </source>
</evidence>
<dbReference type="InterPro" id="IPR027417">
    <property type="entry name" value="P-loop_NTPase"/>
</dbReference>
<keyword evidence="6" id="KW-0408">Iron</keyword>
<proteinExistence type="predicted"/>
<keyword evidence="7" id="KW-0406">Ion transport</keyword>
<dbReference type="Proteomes" id="UP000588586">
    <property type="component" value="Unassembled WGS sequence"/>
</dbReference>
<keyword evidence="4" id="KW-0547">Nucleotide-binding</keyword>
<evidence type="ECO:0000313" key="11">
    <source>
        <dbReference type="EMBL" id="NNM44976.1"/>
    </source>
</evidence>
<dbReference type="RefSeq" id="WP_171242058.1">
    <property type="nucleotide sequence ID" value="NZ_JABEPQ010000001.1"/>
</dbReference>
<dbReference type="Gene3D" id="3.40.50.300">
    <property type="entry name" value="P-loop containing nucleotide triphosphate hydrolases"/>
    <property type="match status" value="1"/>
</dbReference>
<dbReference type="FunFam" id="3.40.50.300:FF:000425">
    <property type="entry name" value="Probable ABC transporter, ATP-binding subunit"/>
    <property type="match status" value="1"/>
</dbReference>
<dbReference type="SMART" id="SM00382">
    <property type="entry name" value="AAA"/>
    <property type="match status" value="1"/>
</dbReference>
<dbReference type="AlphaFoldDB" id="A0A849H5C0"/>
<sequence length="364" mass="38344">MSGLEVRGVTARYGDNVVLRDVDLDVAPGTTTAILGPSGCGKTTLLRVVAGFHRPDDGRVAFDGRPVVAPGAWTPPEKRGIGYLAQEGNLFPHLSVGENIAFGLPGGMRRSPGRVEELLELVGLPADFRERRPDQLSGGQQQRVALARSLAPEPKVMLLDEPFSALDAALRSSTRRAVADALAAQDVTVLLVTHDQGEALSFADQLAIMRSGNIVQVGPPREVYEHPVDRDTASFLGDLVVVPGVADGRVVRSPLGTLPQVDPKPHGPVQVAVRPEQLALTPVTDDQASGAGRIPAVVRSTEYFGHDVLVELELPADPSGRVTATVLARVPGDGSPGPGDQVEVSVRGDARLFPAASGEEPERA</sequence>
<reference evidence="11 12" key="1">
    <citation type="submission" date="2020-04" db="EMBL/GenBank/DDBJ databases">
        <title>Knoellia sp. isolate from air conditioner.</title>
        <authorList>
            <person name="Chea S."/>
            <person name="Kim D.-U."/>
        </authorList>
    </citation>
    <scope>NUCLEOTIDE SEQUENCE [LARGE SCALE GENOMIC DNA]</scope>
    <source>
        <strain evidence="11 12">DB2414S</strain>
    </source>
</reference>
<evidence type="ECO:0000256" key="2">
    <source>
        <dbReference type="ARBA" id="ARBA00022475"/>
    </source>
</evidence>
<dbReference type="Pfam" id="PF08402">
    <property type="entry name" value="TOBE_2"/>
    <property type="match status" value="1"/>
</dbReference>
<dbReference type="InterPro" id="IPR015853">
    <property type="entry name" value="ABC_transpr_FbpC"/>
</dbReference>
<keyword evidence="5 11" id="KW-0067">ATP-binding</keyword>
<accession>A0A849H5C0</accession>
<dbReference type="EMBL" id="JABEPQ010000001">
    <property type="protein sequence ID" value="NNM44976.1"/>
    <property type="molecule type" value="Genomic_DNA"/>
</dbReference>
<organism evidence="11 12">
    <name type="scientific">Knoellia koreensis</name>
    <dbReference type="NCBI Taxonomy" id="2730921"/>
    <lineage>
        <taxon>Bacteria</taxon>
        <taxon>Bacillati</taxon>
        <taxon>Actinomycetota</taxon>
        <taxon>Actinomycetes</taxon>
        <taxon>Micrococcales</taxon>
        <taxon>Intrasporangiaceae</taxon>
        <taxon>Knoellia</taxon>
    </lineage>
</organism>
<evidence type="ECO:0000256" key="1">
    <source>
        <dbReference type="ARBA" id="ARBA00022448"/>
    </source>
</evidence>
<keyword evidence="1" id="KW-0813">Transport</keyword>
<evidence type="ECO:0000256" key="5">
    <source>
        <dbReference type="ARBA" id="ARBA00022840"/>
    </source>
</evidence>
<dbReference type="CDD" id="cd03259">
    <property type="entry name" value="ABC_Carb_Solutes_like"/>
    <property type="match status" value="1"/>
</dbReference>
<dbReference type="GO" id="GO:0043190">
    <property type="term" value="C:ATP-binding cassette (ABC) transporter complex"/>
    <property type="evidence" value="ECO:0007669"/>
    <property type="project" value="InterPro"/>
</dbReference>
<keyword evidence="3" id="KW-0410">Iron transport</keyword>
<dbReference type="GO" id="GO:0005524">
    <property type="term" value="F:ATP binding"/>
    <property type="evidence" value="ECO:0007669"/>
    <property type="project" value="UniProtKB-KW"/>
</dbReference>
<dbReference type="PROSITE" id="PS00211">
    <property type="entry name" value="ABC_TRANSPORTER_1"/>
    <property type="match status" value="1"/>
</dbReference>
<evidence type="ECO:0000256" key="8">
    <source>
        <dbReference type="ARBA" id="ARBA00023136"/>
    </source>
</evidence>
<dbReference type="InterPro" id="IPR003593">
    <property type="entry name" value="AAA+_ATPase"/>
</dbReference>
<evidence type="ECO:0000256" key="9">
    <source>
        <dbReference type="ARBA" id="ARBA00066388"/>
    </source>
</evidence>
<keyword evidence="2" id="KW-1003">Cell membrane</keyword>
<dbReference type="InterPro" id="IPR008995">
    <property type="entry name" value="Mo/tungstate-bd_C_term_dom"/>
</dbReference>
<dbReference type="PANTHER" id="PTHR42781">
    <property type="entry name" value="SPERMIDINE/PUTRESCINE IMPORT ATP-BINDING PROTEIN POTA"/>
    <property type="match status" value="1"/>
</dbReference>
<gene>
    <name evidence="11" type="ORF">HJG52_03020</name>
</gene>
<dbReference type="GO" id="GO:0015408">
    <property type="term" value="F:ABC-type ferric iron transporter activity"/>
    <property type="evidence" value="ECO:0007669"/>
    <property type="project" value="InterPro"/>
</dbReference>
<dbReference type="GO" id="GO:0015418">
    <property type="term" value="F:ABC-type quaternary ammonium compound transporting activity"/>
    <property type="evidence" value="ECO:0007669"/>
    <property type="project" value="UniProtKB-EC"/>
</dbReference>
<protein>
    <recommendedName>
        <fullName evidence="9">ABC-type quaternary amine transporter</fullName>
        <ecNumber evidence="9">7.6.2.9</ecNumber>
    </recommendedName>
</protein>
<keyword evidence="8" id="KW-0472">Membrane</keyword>